<dbReference type="SUPFAM" id="SSF53474">
    <property type="entry name" value="alpha/beta-Hydrolases"/>
    <property type="match status" value="1"/>
</dbReference>
<keyword evidence="2" id="KW-0378">Hydrolase</keyword>
<dbReference type="GO" id="GO:0016787">
    <property type="term" value="F:hydrolase activity"/>
    <property type="evidence" value="ECO:0007669"/>
    <property type="project" value="UniProtKB-KW"/>
</dbReference>
<dbReference type="EMBL" id="CAJNNV010032174">
    <property type="protein sequence ID" value="CAE8639178.1"/>
    <property type="molecule type" value="Genomic_DNA"/>
</dbReference>
<dbReference type="Pfam" id="PF12697">
    <property type="entry name" value="Abhydrolase_6"/>
    <property type="match status" value="1"/>
</dbReference>
<evidence type="ECO:0000256" key="2">
    <source>
        <dbReference type="ARBA" id="ARBA00022801"/>
    </source>
</evidence>
<dbReference type="Proteomes" id="UP000654075">
    <property type="component" value="Unassembled WGS sequence"/>
</dbReference>
<dbReference type="OrthoDB" id="8119704at2759"/>
<comment type="caution">
    <text evidence="5">The sequence shown here is derived from an EMBL/GenBank/DDBJ whole genome shotgun (WGS) entry which is preliminary data.</text>
</comment>
<evidence type="ECO:0000259" key="4">
    <source>
        <dbReference type="Pfam" id="PF12697"/>
    </source>
</evidence>
<protein>
    <recommendedName>
        <fullName evidence="4">AB hydrolase-1 domain-containing protein</fullName>
    </recommendedName>
</protein>
<evidence type="ECO:0000313" key="5">
    <source>
        <dbReference type="EMBL" id="CAE8639178.1"/>
    </source>
</evidence>
<dbReference type="InterPro" id="IPR000073">
    <property type="entry name" value="AB_hydrolase_1"/>
</dbReference>
<keyword evidence="6" id="KW-1185">Reference proteome</keyword>
<evidence type="ECO:0000256" key="1">
    <source>
        <dbReference type="ARBA" id="ARBA00010088"/>
    </source>
</evidence>
<feature type="signal peptide" evidence="3">
    <location>
        <begin position="1"/>
        <end position="22"/>
    </location>
</feature>
<reference evidence="5" key="1">
    <citation type="submission" date="2021-02" db="EMBL/GenBank/DDBJ databases">
        <authorList>
            <person name="Dougan E. K."/>
            <person name="Rhodes N."/>
            <person name="Thang M."/>
            <person name="Chan C."/>
        </authorList>
    </citation>
    <scope>NUCLEOTIDE SEQUENCE</scope>
</reference>
<organism evidence="5 6">
    <name type="scientific">Polarella glacialis</name>
    <name type="common">Dinoflagellate</name>
    <dbReference type="NCBI Taxonomy" id="89957"/>
    <lineage>
        <taxon>Eukaryota</taxon>
        <taxon>Sar</taxon>
        <taxon>Alveolata</taxon>
        <taxon>Dinophyceae</taxon>
        <taxon>Suessiales</taxon>
        <taxon>Suessiaceae</taxon>
        <taxon>Polarella</taxon>
    </lineage>
</organism>
<evidence type="ECO:0000313" key="6">
    <source>
        <dbReference type="Proteomes" id="UP000654075"/>
    </source>
</evidence>
<dbReference type="PANTHER" id="PTHR43248:SF3">
    <property type="entry name" value="AB HYDROLASE-1 DOMAIN-CONTAINING PROTEIN"/>
    <property type="match status" value="1"/>
</dbReference>
<accession>A0A813HNZ2</accession>
<proteinExistence type="inferred from homology"/>
<dbReference type="Gene3D" id="3.40.50.1820">
    <property type="entry name" value="alpha/beta hydrolase"/>
    <property type="match status" value="1"/>
</dbReference>
<sequence length="895" mass="95992">MAASALARTFGALLGLFLQTWCSPCWKLANVALAALSPGGHAVPWSFESVRAGILDSRIADSEEDPAVLLAFLRERSGDQFGCCSADPFGAGLAGLPLSHNAGLTGLGSLAYTLLVEGFQEAPLKNQSSSLLPVLANLDSNWEAYTLLCPDLIALLSYHGASKRMLSVLPSASNAAPWNTWKNTVDEVGAAMSYAEASLLQGQLGKDVAPLGLLHSENPGSQVPSCVLGCVTRGFSQPSTEPADQLSSPQELHDMGYQKGAGGLGSSPSATRKAFDEVLTVLRQVRLRAGSEFARPDVASELDGRWWPIKGTVIAMLRYGSWHGNLASGKVDVVDRDMDFSMITGSPETWFRIIVFITESLRAKGWLGCSHTIIQWYISGGGPAGTAWNPSGAAGNKTASMDGRGPGLLVCSKNFPEHDSWVQFELQWNQVFQLTDVLPQKDDSSSSSSCARCHGTVSPDADEGCESNALGTEVLTSSVSQPPVVATKRGQLEPLVVSSTVVCQVGASSGKRCFLASGLPVSCLLPQEVLGSNREARPVAWLCLMMDRMDYDDRNSRLEREGLSDDDLVELSRQGEAMSARSAFTVVVNISYRNVYPTLQLRRGFAVLAHKWTDGRGAAEASQSQRVVLLMHGILGSKSNWNTPAKQLLKQVAPLGWRILQLDHRAHGDSPSGEGPHTLESCAADVEETLCAAGLPVDLQSELVVCGHSFGGKVALAFAQKRLLEGRPPRQTWIFDSIPGCPLELSLEQQRKEQSVSFVLSVVELVAAHGPQVDRAALIASLESQGLVRPVAQWVAQSSRSAPCGGMALGYDVLAVRELYDAYRNTDLWSVLENNQLPLGVIVAGRNQHAWGPENLSRLARCNGVTQVTLKDAGHNVHVDDIPGLLRALEQTFAE</sequence>
<comment type="similarity">
    <text evidence="1">Belongs to the peptidase S33 family.</text>
</comment>
<keyword evidence="3" id="KW-0732">Signal</keyword>
<gene>
    <name evidence="5" type="ORF">PGLA1383_LOCUS54225</name>
</gene>
<feature type="chain" id="PRO_5032947845" description="AB hydrolase-1 domain-containing protein" evidence="3">
    <location>
        <begin position="23"/>
        <end position="895"/>
    </location>
</feature>
<dbReference type="InterPro" id="IPR051601">
    <property type="entry name" value="Serine_prot/Carboxylest_S33"/>
</dbReference>
<name>A0A813HNZ2_POLGL</name>
<dbReference type="AlphaFoldDB" id="A0A813HNZ2"/>
<dbReference type="InterPro" id="IPR029058">
    <property type="entry name" value="AB_hydrolase_fold"/>
</dbReference>
<feature type="domain" description="AB hydrolase-1" evidence="4">
    <location>
        <begin position="628"/>
        <end position="880"/>
    </location>
</feature>
<evidence type="ECO:0000256" key="3">
    <source>
        <dbReference type="SAM" id="SignalP"/>
    </source>
</evidence>
<dbReference type="PANTHER" id="PTHR43248">
    <property type="entry name" value="2-SUCCINYL-6-HYDROXY-2,4-CYCLOHEXADIENE-1-CARBOXYLATE SYNTHASE"/>
    <property type="match status" value="1"/>
</dbReference>